<dbReference type="Proteomes" id="UP001396334">
    <property type="component" value="Unassembled WGS sequence"/>
</dbReference>
<feature type="compositionally biased region" description="Polar residues" evidence="1">
    <location>
        <begin position="13"/>
        <end position="30"/>
    </location>
</feature>
<organism evidence="2 3">
    <name type="scientific">Hibiscus sabdariffa</name>
    <name type="common">roselle</name>
    <dbReference type="NCBI Taxonomy" id="183260"/>
    <lineage>
        <taxon>Eukaryota</taxon>
        <taxon>Viridiplantae</taxon>
        <taxon>Streptophyta</taxon>
        <taxon>Embryophyta</taxon>
        <taxon>Tracheophyta</taxon>
        <taxon>Spermatophyta</taxon>
        <taxon>Magnoliopsida</taxon>
        <taxon>eudicotyledons</taxon>
        <taxon>Gunneridae</taxon>
        <taxon>Pentapetalae</taxon>
        <taxon>rosids</taxon>
        <taxon>malvids</taxon>
        <taxon>Malvales</taxon>
        <taxon>Malvaceae</taxon>
        <taxon>Malvoideae</taxon>
        <taxon>Hibiscus</taxon>
    </lineage>
</organism>
<dbReference type="EMBL" id="JBBPBN010000013">
    <property type="protein sequence ID" value="KAK9026714.1"/>
    <property type="molecule type" value="Genomic_DNA"/>
</dbReference>
<name>A0ABR2SNL5_9ROSI</name>
<feature type="compositionally biased region" description="Polar residues" evidence="1">
    <location>
        <begin position="66"/>
        <end position="76"/>
    </location>
</feature>
<evidence type="ECO:0000313" key="3">
    <source>
        <dbReference type="Proteomes" id="UP001396334"/>
    </source>
</evidence>
<feature type="region of interest" description="Disordered" evidence="1">
    <location>
        <begin position="1"/>
        <end position="93"/>
    </location>
</feature>
<accession>A0ABR2SNL5</accession>
<feature type="compositionally biased region" description="Low complexity" evidence="1">
    <location>
        <begin position="51"/>
        <end position="65"/>
    </location>
</feature>
<gene>
    <name evidence="2" type="ORF">V6N11_039548</name>
</gene>
<proteinExistence type="predicted"/>
<feature type="compositionally biased region" description="Low complexity" evidence="1">
    <location>
        <begin position="77"/>
        <end position="93"/>
    </location>
</feature>
<protein>
    <submittedName>
        <fullName evidence="2">Uncharacterized protein</fullName>
    </submittedName>
</protein>
<sequence>MVKLSRAVPVVPTTLSPVQDANHTSSTTAPMSPAHCIEQDIPLSSTPLDVPPATTSAPHSTSPSPLNNSQATQNITAISSNPAAPSSSPTCIE</sequence>
<keyword evidence="3" id="KW-1185">Reference proteome</keyword>
<evidence type="ECO:0000313" key="2">
    <source>
        <dbReference type="EMBL" id="KAK9026714.1"/>
    </source>
</evidence>
<evidence type="ECO:0000256" key="1">
    <source>
        <dbReference type="SAM" id="MobiDB-lite"/>
    </source>
</evidence>
<reference evidence="2 3" key="1">
    <citation type="journal article" date="2024" name="G3 (Bethesda)">
        <title>Genome assembly of Hibiscus sabdariffa L. provides insights into metabolisms of medicinal natural products.</title>
        <authorList>
            <person name="Kim T."/>
        </authorList>
    </citation>
    <scope>NUCLEOTIDE SEQUENCE [LARGE SCALE GENOMIC DNA]</scope>
    <source>
        <strain evidence="2">TK-2024</strain>
        <tissue evidence="2">Old leaves</tissue>
    </source>
</reference>
<comment type="caution">
    <text evidence="2">The sequence shown here is derived from an EMBL/GenBank/DDBJ whole genome shotgun (WGS) entry which is preliminary data.</text>
</comment>